<dbReference type="PANTHER" id="PTHR38778">
    <property type="entry name" value="CYTOPLASMIC PROTEIN-RELATED"/>
    <property type="match status" value="1"/>
</dbReference>
<gene>
    <name evidence="1" type="ORF">ALP40_04978</name>
</gene>
<name>A0A3M5PHR6_PSEVI</name>
<reference evidence="1 2" key="1">
    <citation type="submission" date="2018-08" db="EMBL/GenBank/DDBJ databases">
        <title>Recombination of ecologically and evolutionarily significant loci maintains genetic cohesion in the Pseudomonas syringae species complex.</title>
        <authorList>
            <person name="Dillon M."/>
            <person name="Thakur S."/>
            <person name="Almeida R.N.D."/>
            <person name="Weir B.S."/>
            <person name="Guttman D.S."/>
        </authorList>
    </citation>
    <scope>NUCLEOTIDE SEQUENCE [LARGE SCALE GENOMIC DNA]</scope>
    <source>
        <strain evidence="1 2">ICMP 19473</strain>
    </source>
</reference>
<dbReference type="PANTHER" id="PTHR38778:SF1">
    <property type="entry name" value="CYTOPLASMIC PROTEIN"/>
    <property type="match status" value="1"/>
</dbReference>
<evidence type="ECO:0008006" key="3">
    <source>
        <dbReference type="Google" id="ProtNLM"/>
    </source>
</evidence>
<evidence type="ECO:0000313" key="1">
    <source>
        <dbReference type="EMBL" id="RMT84130.1"/>
    </source>
</evidence>
<accession>A0A3M5PHR6</accession>
<comment type="caution">
    <text evidence="1">The sequence shown here is derived from an EMBL/GenBank/DDBJ whole genome shotgun (WGS) entry which is preliminary data.</text>
</comment>
<dbReference type="NCBIfam" id="NF008685">
    <property type="entry name" value="PRK11702.1"/>
    <property type="match status" value="1"/>
</dbReference>
<sequence length="192" mass="22368">MNVQRFRSARRRRLQLAALCPKQRVHVRRQWSWKRYFFSEVLRMSAKRSNMACHFQFSGFYIDELVKCRPIFTDEDCPMATNRSRRLRKKLCVDEFQELGFELNLDFKQELDDQAIDAFLDAFLKEAMEANGLGYVGGDDFGLVCLSKRGSVSEEQRAAVEAWLKGRGELTEVTVSPLIDVWYPENEINPVA</sequence>
<protein>
    <recommendedName>
        <fullName evidence="3">Cytoplasmic protein</fullName>
    </recommendedName>
</protein>
<proteinExistence type="predicted"/>
<dbReference type="Proteomes" id="UP000273854">
    <property type="component" value="Unassembled WGS sequence"/>
</dbReference>
<dbReference type="EMBL" id="RBTP01000012">
    <property type="protein sequence ID" value="RMT84130.1"/>
    <property type="molecule type" value="Genomic_DNA"/>
</dbReference>
<dbReference type="Pfam" id="PF04320">
    <property type="entry name" value="YggL_50S_bp"/>
    <property type="match status" value="1"/>
</dbReference>
<dbReference type="InterPro" id="IPR007416">
    <property type="entry name" value="YggL_50S_bp"/>
</dbReference>
<evidence type="ECO:0000313" key="2">
    <source>
        <dbReference type="Proteomes" id="UP000273854"/>
    </source>
</evidence>
<dbReference type="GO" id="GO:0005829">
    <property type="term" value="C:cytosol"/>
    <property type="evidence" value="ECO:0007669"/>
    <property type="project" value="TreeGrafter"/>
</dbReference>
<dbReference type="AlphaFoldDB" id="A0A3M5PHR6"/>
<organism evidence="1 2">
    <name type="scientific">Pseudomonas viridiflava</name>
    <name type="common">Phytomonas viridiflava</name>
    <dbReference type="NCBI Taxonomy" id="33069"/>
    <lineage>
        <taxon>Bacteria</taxon>
        <taxon>Pseudomonadati</taxon>
        <taxon>Pseudomonadota</taxon>
        <taxon>Gammaproteobacteria</taxon>
        <taxon>Pseudomonadales</taxon>
        <taxon>Pseudomonadaceae</taxon>
        <taxon>Pseudomonas</taxon>
    </lineage>
</organism>